<gene>
    <name evidence="1" type="ORF">PanWU01x14_354770</name>
</gene>
<reference evidence="2" key="1">
    <citation type="submission" date="2016-06" db="EMBL/GenBank/DDBJ databases">
        <title>Parallel loss of symbiosis genes in relatives of nitrogen-fixing non-legume Parasponia.</title>
        <authorList>
            <person name="Van Velzen R."/>
            <person name="Holmer R."/>
            <person name="Bu F."/>
            <person name="Rutten L."/>
            <person name="Van Zeijl A."/>
            <person name="Liu W."/>
            <person name="Santuari L."/>
            <person name="Cao Q."/>
            <person name="Sharma T."/>
            <person name="Shen D."/>
            <person name="Roswanjaya Y."/>
            <person name="Wardhani T."/>
            <person name="Kalhor M.S."/>
            <person name="Jansen J."/>
            <person name="Van den Hoogen J."/>
            <person name="Gungor B."/>
            <person name="Hartog M."/>
            <person name="Hontelez J."/>
            <person name="Verver J."/>
            <person name="Yang W.-C."/>
            <person name="Schijlen E."/>
            <person name="Repin R."/>
            <person name="Schilthuizen M."/>
            <person name="Schranz E."/>
            <person name="Heidstra R."/>
            <person name="Miyata K."/>
            <person name="Fedorova E."/>
            <person name="Kohlen W."/>
            <person name="Bisseling T."/>
            <person name="Smit S."/>
            <person name="Geurts R."/>
        </authorList>
    </citation>
    <scope>NUCLEOTIDE SEQUENCE [LARGE SCALE GENOMIC DNA]</scope>
    <source>
        <strain evidence="2">cv. WU1-14</strain>
    </source>
</reference>
<name>A0A2P5A9I0_PARAD</name>
<dbReference type="AlphaFoldDB" id="A0A2P5A9I0"/>
<evidence type="ECO:0000313" key="1">
    <source>
        <dbReference type="EMBL" id="PON33198.1"/>
    </source>
</evidence>
<evidence type="ECO:0000313" key="2">
    <source>
        <dbReference type="Proteomes" id="UP000237105"/>
    </source>
</evidence>
<keyword evidence="2" id="KW-1185">Reference proteome</keyword>
<organism evidence="1 2">
    <name type="scientific">Parasponia andersonii</name>
    <name type="common">Sponia andersonii</name>
    <dbReference type="NCBI Taxonomy" id="3476"/>
    <lineage>
        <taxon>Eukaryota</taxon>
        <taxon>Viridiplantae</taxon>
        <taxon>Streptophyta</taxon>
        <taxon>Embryophyta</taxon>
        <taxon>Tracheophyta</taxon>
        <taxon>Spermatophyta</taxon>
        <taxon>Magnoliopsida</taxon>
        <taxon>eudicotyledons</taxon>
        <taxon>Gunneridae</taxon>
        <taxon>Pentapetalae</taxon>
        <taxon>rosids</taxon>
        <taxon>fabids</taxon>
        <taxon>Rosales</taxon>
        <taxon>Cannabaceae</taxon>
        <taxon>Parasponia</taxon>
    </lineage>
</organism>
<protein>
    <submittedName>
        <fullName evidence="1">Uncharacterized protein</fullName>
    </submittedName>
</protein>
<dbReference type="EMBL" id="JXTB01000750">
    <property type="protein sequence ID" value="PON33198.1"/>
    <property type="molecule type" value="Genomic_DNA"/>
</dbReference>
<sequence length="73" mass="8200">MGQNESALPVLSWAYTGHGLTRPGSYNSQAKTGRATETDKLERSLFWQLSISMGRSMATLYKAYNLMFPRLIV</sequence>
<proteinExistence type="predicted"/>
<dbReference type="Proteomes" id="UP000237105">
    <property type="component" value="Unassembled WGS sequence"/>
</dbReference>
<accession>A0A2P5A9I0</accession>
<comment type="caution">
    <text evidence="1">The sequence shown here is derived from an EMBL/GenBank/DDBJ whole genome shotgun (WGS) entry which is preliminary data.</text>
</comment>